<evidence type="ECO:0000313" key="1">
    <source>
        <dbReference type="Proteomes" id="UP000887579"/>
    </source>
</evidence>
<reference evidence="2" key="1">
    <citation type="submission" date="2022-11" db="UniProtKB">
        <authorList>
            <consortium name="WormBaseParasite"/>
        </authorList>
    </citation>
    <scope>IDENTIFICATION</scope>
</reference>
<dbReference type="WBParaSite" id="ES5_v2.g7718.t1">
    <property type="protein sequence ID" value="ES5_v2.g7718.t1"/>
    <property type="gene ID" value="ES5_v2.g7718"/>
</dbReference>
<sequence>MIDCWIGLSNLIIPGNWTWSDLTKSDFIQWASKEPLNITGSNCAALPLSNGQWISDDCYKLKPFVCGVEKIKFEPTTTTTAYPIFTNCTRPFIYFEPTHSCYGVGVMTENLNWSDAENFCESYGGHSVSIHSYEEESLVYAFVAYAALQTWSGLFSNDDGKTWKWSDGASLDYNPWGFGHGNFANYSGCGLLHHDSITGENCSLPLRVLSCFNDNVQYSNLNLNQNYKCSENDPIQLKSITNYTKKGYSALTKIPDHNYLGAQKYPNSKKFENNWTLKNEILCGQKEQEQKQQKKKDEGKSINNSTLSLHIAVYENSTEASDDSDDEQNVLNEDKQHKTKFGKTWKNAKQLFTKSPPFLASFEVPRGHDDEKTKPEVMQFKASQKVFNPNNDKENFEKIDSTMTDSHGRKVLVVDNGTGYVKCGFAGQNFPSHIFPSAVGRPIVRADTMGSNIGGKTLFLGEECSELRSKLDVKYPMENGVVRNWDDMCHVWDYTFGPQKLDIDPQDCKILLTEPPMNPKASREKMFQVMFEQYGFHSINIAVQAVLTLYAQGLMTGVVVDSGDGVTHICPVFEGYVMHNLTRRLDVAGRDITRYLIKVSDFQTVQNMKEKFCYVAYDVEQEQRLAEETTCLSRIFKCDDGRMIRIGGERFEAPEVLFQPHLIDVEKPGIGEMLFNVIQSADIDLRLELYKHIVISGGTTMYPGFPSRLERELKQMYFQKVLKGDKDNYRVSTFI</sequence>
<accession>A0AC34GSL3</accession>
<protein>
    <submittedName>
        <fullName evidence="2">C-type lectin domain-containing protein</fullName>
    </submittedName>
</protein>
<proteinExistence type="predicted"/>
<evidence type="ECO:0000313" key="2">
    <source>
        <dbReference type="WBParaSite" id="ES5_v2.g7718.t1"/>
    </source>
</evidence>
<organism evidence="1 2">
    <name type="scientific">Panagrolaimus sp. ES5</name>
    <dbReference type="NCBI Taxonomy" id="591445"/>
    <lineage>
        <taxon>Eukaryota</taxon>
        <taxon>Metazoa</taxon>
        <taxon>Ecdysozoa</taxon>
        <taxon>Nematoda</taxon>
        <taxon>Chromadorea</taxon>
        <taxon>Rhabditida</taxon>
        <taxon>Tylenchina</taxon>
        <taxon>Panagrolaimomorpha</taxon>
        <taxon>Panagrolaimoidea</taxon>
        <taxon>Panagrolaimidae</taxon>
        <taxon>Panagrolaimus</taxon>
    </lineage>
</organism>
<dbReference type="Proteomes" id="UP000887579">
    <property type="component" value="Unplaced"/>
</dbReference>
<name>A0AC34GSL3_9BILA</name>